<comment type="caution">
    <text evidence="3">The sequence shown here is derived from an EMBL/GenBank/DDBJ whole genome shotgun (WGS) entry which is preliminary data.</text>
</comment>
<dbReference type="Gene3D" id="2.130.10.130">
    <property type="entry name" value="Integrin alpha, N-terminal"/>
    <property type="match status" value="1"/>
</dbReference>
<dbReference type="Gene3D" id="2.60.120.260">
    <property type="entry name" value="Galactose-binding domain-like"/>
    <property type="match status" value="1"/>
</dbReference>
<keyword evidence="4" id="KW-1185">Reference proteome</keyword>
<dbReference type="PANTHER" id="PTHR39431">
    <property type="entry name" value="FRPA/C-RELATED PROTEIN"/>
    <property type="match status" value="1"/>
</dbReference>
<proteinExistence type="predicted"/>
<evidence type="ECO:0000313" key="4">
    <source>
        <dbReference type="Proteomes" id="UP000310016"/>
    </source>
</evidence>
<dbReference type="EMBL" id="SUMF01000006">
    <property type="protein sequence ID" value="TJZ74245.1"/>
    <property type="molecule type" value="Genomic_DNA"/>
</dbReference>
<dbReference type="PANTHER" id="PTHR39431:SF1">
    <property type="entry name" value="FRPA_C-RELATED PROTEIN"/>
    <property type="match status" value="1"/>
</dbReference>
<dbReference type="Pfam" id="PF18885">
    <property type="entry name" value="DUF5648"/>
    <property type="match status" value="1"/>
</dbReference>
<sequence length="632" mass="69164">MTSASQSKTILEDEQMWNLTRGRHVLAALALLAAGSAFGGYAITGGSPFSARLSPQPTNQCGAATSPFDCTYNFVPNPNFYAPSKAFDQNNGTYWHSAGENHDSCGSGQGCSYETIWDKTGYLGMTFDTYQLVDEYQITPSSTLPTAPKDWTLEGFDGIKWITLDQRSNQSSWSVNQAVSFKVPFPKYAVKYRLKITANNGATVLQVAELRFYSPLQGTYVQPWLRYYGSGDHFYSARYDDLGTGAGVYLLEGLEAYVWASGQAGTVPIHRYYNGTDHFYTTDWSELGSGRGSYRYEGVVAYAYNSAKPGTVPLYRYYNGRDHFYTVTQGSYSGYWQESTNMWVSPTPRQPGSAPFDTTGDRMTDVAVWRPSTGQLLRYGPYTAQAWTTQQGDLAAPADFDGDGIADLAYWRPGTGNWYVTYSSNGTTASRNWGSQAVGDMPVPADYDGDGKADYAVWRSSTGQWFHIRSSDGGTLGPYWGATGDKPVMGDFDGDGKADYAVWRPSTGEWLIRNSSGIPAISSTFVLGSSSDLRAPADYDGDGKTDVAVWQPSTGLWLIRLSTTGAIKQEYFGGQYGGVPVPGQYDADGKADLAIWNPNTGTWQIRYSSGQPDLVVQWGTSGDVPLAGLFVR</sequence>
<dbReference type="SUPFAM" id="SSF69318">
    <property type="entry name" value="Integrin alpha N-terminal domain"/>
    <property type="match status" value="2"/>
</dbReference>
<keyword evidence="1" id="KW-0732">Signal</keyword>
<organism evidence="3 4">
    <name type="scientific">Chitiniphilus eburneus</name>
    <dbReference type="NCBI Taxonomy" id="2571148"/>
    <lineage>
        <taxon>Bacteria</taxon>
        <taxon>Pseudomonadati</taxon>
        <taxon>Pseudomonadota</taxon>
        <taxon>Betaproteobacteria</taxon>
        <taxon>Neisseriales</taxon>
        <taxon>Chitinibacteraceae</taxon>
        <taxon>Chitiniphilus</taxon>
    </lineage>
</organism>
<dbReference type="InterPro" id="IPR013517">
    <property type="entry name" value="FG-GAP"/>
</dbReference>
<accession>A0A4U0Q034</accession>
<reference evidence="3 4" key="1">
    <citation type="submission" date="2019-04" db="EMBL/GenBank/DDBJ databases">
        <title>Chitiniphilus eburnea sp. nov., a novel chitinolytic bacterium isolated from aquaculture sludge.</title>
        <authorList>
            <person name="Sheng M."/>
        </authorList>
    </citation>
    <scope>NUCLEOTIDE SEQUENCE [LARGE SCALE GENOMIC DNA]</scope>
    <source>
        <strain evidence="3 4">HX-2-15</strain>
    </source>
</reference>
<name>A0A4U0Q034_9NEIS</name>
<evidence type="ECO:0000259" key="2">
    <source>
        <dbReference type="Pfam" id="PF18885"/>
    </source>
</evidence>
<gene>
    <name evidence="3" type="ORF">FAZ21_08135</name>
</gene>
<dbReference type="InterPro" id="IPR028994">
    <property type="entry name" value="Integrin_alpha_N"/>
</dbReference>
<dbReference type="Proteomes" id="UP000310016">
    <property type="component" value="Unassembled WGS sequence"/>
</dbReference>
<evidence type="ECO:0000256" key="1">
    <source>
        <dbReference type="ARBA" id="ARBA00022729"/>
    </source>
</evidence>
<evidence type="ECO:0000313" key="3">
    <source>
        <dbReference type="EMBL" id="TJZ74245.1"/>
    </source>
</evidence>
<dbReference type="Pfam" id="PF13517">
    <property type="entry name" value="FG-GAP_3"/>
    <property type="match status" value="1"/>
</dbReference>
<dbReference type="InterPro" id="IPR043708">
    <property type="entry name" value="DUF5648"/>
</dbReference>
<dbReference type="OrthoDB" id="5481797at2"/>
<protein>
    <submittedName>
        <fullName evidence="3">VCBS repeat-containing protein</fullName>
    </submittedName>
</protein>
<dbReference type="SUPFAM" id="SSF49785">
    <property type="entry name" value="Galactose-binding domain-like"/>
    <property type="match status" value="1"/>
</dbReference>
<dbReference type="InterPro" id="IPR008979">
    <property type="entry name" value="Galactose-bd-like_sf"/>
</dbReference>
<feature type="domain" description="DUF5648" evidence="2">
    <location>
        <begin position="229"/>
        <end position="331"/>
    </location>
</feature>
<dbReference type="AlphaFoldDB" id="A0A4U0Q034"/>